<accession>A0A937KAN4</accession>
<dbReference type="EMBL" id="JAEUGD010000001">
    <property type="protein sequence ID" value="MBL6444782.1"/>
    <property type="molecule type" value="Genomic_DNA"/>
</dbReference>
<protein>
    <submittedName>
        <fullName evidence="1">Uncharacterized protein</fullName>
    </submittedName>
</protein>
<proteinExistence type="predicted"/>
<dbReference type="AlphaFoldDB" id="A0A937KAN4"/>
<keyword evidence="2" id="KW-1185">Reference proteome</keyword>
<sequence length="57" mass="6282">MAGINQGMAVKLFKVPETFEVLTGVALGYLGDLNQLSERNRKPEVAERQKGAYICNI</sequence>
<evidence type="ECO:0000313" key="1">
    <source>
        <dbReference type="EMBL" id="MBL6444782.1"/>
    </source>
</evidence>
<organism evidence="1 2">
    <name type="scientific">Fulvivirga marina</name>
    <dbReference type="NCBI Taxonomy" id="2494733"/>
    <lineage>
        <taxon>Bacteria</taxon>
        <taxon>Pseudomonadati</taxon>
        <taxon>Bacteroidota</taxon>
        <taxon>Cytophagia</taxon>
        <taxon>Cytophagales</taxon>
        <taxon>Fulvivirgaceae</taxon>
        <taxon>Fulvivirga</taxon>
    </lineage>
</organism>
<reference evidence="1" key="1">
    <citation type="submission" date="2021-01" db="EMBL/GenBank/DDBJ databases">
        <title>Fulvivirga kasyanovii gen. nov., sp nov., a novel member of the phylum Bacteroidetes isolated from seawater in a mussel farm.</title>
        <authorList>
            <person name="Zhao L.-H."/>
            <person name="Wang Z.-J."/>
        </authorList>
    </citation>
    <scope>NUCLEOTIDE SEQUENCE</scope>
    <source>
        <strain evidence="1">29W222</strain>
    </source>
</reference>
<evidence type="ECO:0000313" key="2">
    <source>
        <dbReference type="Proteomes" id="UP000614216"/>
    </source>
</evidence>
<dbReference type="RefSeq" id="WP_202854322.1">
    <property type="nucleotide sequence ID" value="NZ_JAEUGD010000001.1"/>
</dbReference>
<comment type="caution">
    <text evidence="1">The sequence shown here is derived from an EMBL/GenBank/DDBJ whole genome shotgun (WGS) entry which is preliminary data.</text>
</comment>
<gene>
    <name evidence="1" type="ORF">JMN32_00575</name>
</gene>
<name>A0A937KAN4_9BACT</name>
<dbReference type="Proteomes" id="UP000614216">
    <property type="component" value="Unassembled WGS sequence"/>
</dbReference>